<evidence type="ECO:0000313" key="1">
    <source>
        <dbReference type="EMBL" id="MPD01582.1"/>
    </source>
</evidence>
<gene>
    <name evidence="1" type="ORF">E2C01_097116</name>
</gene>
<reference evidence="1 2" key="1">
    <citation type="submission" date="2019-05" db="EMBL/GenBank/DDBJ databases">
        <title>Another draft genome of Portunus trituberculatus and its Hox gene families provides insights of decapod evolution.</title>
        <authorList>
            <person name="Jeong J.-H."/>
            <person name="Song I."/>
            <person name="Kim S."/>
            <person name="Choi T."/>
            <person name="Kim D."/>
            <person name="Ryu S."/>
            <person name="Kim W."/>
        </authorList>
    </citation>
    <scope>NUCLEOTIDE SEQUENCE [LARGE SCALE GENOMIC DNA]</scope>
    <source>
        <tissue evidence="1">Muscle</tissue>
    </source>
</reference>
<sequence>MSHRLISIPPSQTTEQIKVTYSNFSITLPESFTEREKSLVASGAGLMVVVSRVPDGVLPRRHVPSPVQT</sequence>
<name>A0A5B7JUB8_PORTR</name>
<dbReference type="Proteomes" id="UP000324222">
    <property type="component" value="Unassembled WGS sequence"/>
</dbReference>
<organism evidence="1 2">
    <name type="scientific">Portunus trituberculatus</name>
    <name type="common">Swimming crab</name>
    <name type="synonym">Neptunus trituberculatus</name>
    <dbReference type="NCBI Taxonomy" id="210409"/>
    <lineage>
        <taxon>Eukaryota</taxon>
        <taxon>Metazoa</taxon>
        <taxon>Ecdysozoa</taxon>
        <taxon>Arthropoda</taxon>
        <taxon>Crustacea</taxon>
        <taxon>Multicrustacea</taxon>
        <taxon>Malacostraca</taxon>
        <taxon>Eumalacostraca</taxon>
        <taxon>Eucarida</taxon>
        <taxon>Decapoda</taxon>
        <taxon>Pleocyemata</taxon>
        <taxon>Brachyura</taxon>
        <taxon>Eubrachyura</taxon>
        <taxon>Portunoidea</taxon>
        <taxon>Portunidae</taxon>
        <taxon>Portuninae</taxon>
        <taxon>Portunus</taxon>
    </lineage>
</organism>
<protein>
    <submittedName>
        <fullName evidence="1">Uncharacterized protein</fullName>
    </submittedName>
</protein>
<comment type="caution">
    <text evidence="1">The sequence shown here is derived from an EMBL/GenBank/DDBJ whole genome shotgun (WGS) entry which is preliminary data.</text>
</comment>
<proteinExistence type="predicted"/>
<keyword evidence="2" id="KW-1185">Reference proteome</keyword>
<accession>A0A5B7JUB8</accession>
<dbReference type="EMBL" id="VSRR010127761">
    <property type="protein sequence ID" value="MPD01582.1"/>
    <property type="molecule type" value="Genomic_DNA"/>
</dbReference>
<dbReference type="AlphaFoldDB" id="A0A5B7JUB8"/>
<evidence type="ECO:0000313" key="2">
    <source>
        <dbReference type="Proteomes" id="UP000324222"/>
    </source>
</evidence>